<organism evidence="3 4">
    <name type="scientific">Cucurbita argyrosperma subsp. sororia</name>
    <dbReference type="NCBI Taxonomy" id="37648"/>
    <lineage>
        <taxon>Eukaryota</taxon>
        <taxon>Viridiplantae</taxon>
        <taxon>Streptophyta</taxon>
        <taxon>Embryophyta</taxon>
        <taxon>Tracheophyta</taxon>
        <taxon>Spermatophyta</taxon>
        <taxon>Magnoliopsida</taxon>
        <taxon>eudicotyledons</taxon>
        <taxon>Gunneridae</taxon>
        <taxon>Pentapetalae</taxon>
        <taxon>rosids</taxon>
        <taxon>fabids</taxon>
        <taxon>Cucurbitales</taxon>
        <taxon>Cucurbitaceae</taxon>
        <taxon>Cucurbiteae</taxon>
        <taxon>Cucurbita</taxon>
    </lineage>
</organism>
<dbReference type="AlphaFoldDB" id="A0AAV6MN23"/>
<accession>A0AAV6MN23</accession>
<keyword evidence="2" id="KW-0732">Signal</keyword>
<name>A0AAV6MN23_9ROSI</name>
<dbReference type="Proteomes" id="UP000685013">
    <property type="component" value="Chromosome 13"/>
</dbReference>
<feature type="region of interest" description="Disordered" evidence="1">
    <location>
        <begin position="76"/>
        <end position="99"/>
    </location>
</feature>
<reference evidence="3 4" key="1">
    <citation type="journal article" date="2021" name="Hortic Res">
        <title>The domestication of Cucurbita argyrosperma as revealed by the genome of its wild relative.</title>
        <authorList>
            <person name="Barrera-Redondo J."/>
            <person name="Sanchez-de la Vega G."/>
            <person name="Aguirre-Liguori J.A."/>
            <person name="Castellanos-Morales G."/>
            <person name="Gutierrez-Guerrero Y.T."/>
            <person name="Aguirre-Dugua X."/>
            <person name="Aguirre-Planter E."/>
            <person name="Tenaillon M.I."/>
            <person name="Lira-Saade R."/>
            <person name="Eguiarte L.E."/>
        </authorList>
    </citation>
    <scope>NUCLEOTIDE SEQUENCE [LARGE SCALE GENOMIC DNA]</scope>
    <source>
        <strain evidence="3">JBR-2021</strain>
    </source>
</reference>
<evidence type="ECO:0000256" key="1">
    <source>
        <dbReference type="SAM" id="MobiDB-lite"/>
    </source>
</evidence>
<keyword evidence="4" id="KW-1185">Reference proteome</keyword>
<evidence type="ECO:0000313" key="4">
    <source>
        <dbReference type="Proteomes" id="UP000685013"/>
    </source>
</evidence>
<sequence length="99" mass="10884">MAHLGFCVLIFILLVSPSTLQARTLIGPKNSKFTIPISHITRIARFFAIPINPSQSSTKSNPALTRMATEISRLGNEHAKKFGYKPTRLSPGGPDPHHH</sequence>
<feature type="non-terminal residue" evidence="3">
    <location>
        <position position="1"/>
    </location>
</feature>
<feature type="signal peptide" evidence="2">
    <location>
        <begin position="1"/>
        <end position="22"/>
    </location>
</feature>
<evidence type="ECO:0000313" key="3">
    <source>
        <dbReference type="EMBL" id="KAG6583968.1"/>
    </source>
</evidence>
<evidence type="ECO:0008006" key="5">
    <source>
        <dbReference type="Google" id="ProtNLM"/>
    </source>
</evidence>
<protein>
    <recommendedName>
        <fullName evidence="5">CLAVATA3/ESR (CLE)-related protein</fullName>
    </recommendedName>
</protein>
<proteinExistence type="predicted"/>
<feature type="chain" id="PRO_5043394917" description="CLAVATA3/ESR (CLE)-related protein" evidence="2">
    <location>
        <begin position="23"/>
        <end position="99"/>
    </location>
</feature>
<gene>
    <name evidence="3" type="ORF">SDJN03_19900</name>
</gene>
<comment type="caution">
    <text evidence="3">The sequence shown here is derived from an EMBL/GenBank/DDBJ whole genome shotgun (WGS) entry which is preliminary data.</text>
</comment>
<dbReference type="EMBL" id="JAGKQH010000013">
    <property type="protein sequence ID" value="KAG6583968.1"/>
    <property type="molecule type" value="Genomic_DNA"/>
</dbReference>
<evidence type="ECO:0000256" key="2">
    <source>
        <dbReference type="SAM" id="SignalP"/>
    </source>
</evidence>